<accession>A0A2I0IWI6</accession>
<dbReference type="PANTHER" id="PTHR32108">
    <property type="entry name" value="DNA-DIRECTED RNA POLYMERASE SUBUNIT ALPHA"/>
    <property type="match status" value="1"/>
</dbReference>
<evidence type="ECO:0000313" key="2">
    <source>
        <dbReference type="EMBL" id="PKI48379.1"/>
    </source>
</evidence>
<dbReference type="PANTHER" id="PTHR32108:SF9">
    <property type="entry name" value="REVERSE TRANSCRIPTASE RNASE H-LIKE DOMAIN-CONTAINING PROTEIN"/>
    <property type="match status" value="1"/>
</dbReference>
<proteinExistence type="predicted"/>
<dbReference type="AlphaFoldDB" id="A0A2I0IWI6"/>
<name>A0A2I0IWI6_PUNGR</name>
<reference evidence="2 3" key="1">
    <citation type="submission" date="2017-11" db="EMBL/GenBank/DDBJ databases">
        <title>De-novo sequencing of pomegranate (Punica granatum L.) genome.</title>
        <authorList>
            <person name="Akparov Z."/>
            <person name="Amiraslanov A."/>
            <person name="Hajiyeva S."/>
            <person name="Abbasov M."/>
            <person name="Kaur K."/>
            <person name="Hamwieh A."/>
            <person name="Solovyev V."/>
            <person name="Salamov A."/>
            <person name="Braich B."/>
            <person name="Kosarev P."/>
            <person name="Mahmoud A."/>
            <person name="Hajiyev E."/>
            <person name="Babayeva S."/>
            <person name="Izzatullayeva V."/>
            <person name="Mammadov A."/>
            <person name="Mammadov A."/>
            <person name="Sharifova S."/>
            <person name="Ojaghi J."/>
            <person name="Eynullazada K."/>
            <person name="Bayramov B."/>
            <person name="Abdulazimova A."/>
            <person name="Shahmuradov I."/>
        </authorList>
    </citation>
    <scope>NUCLEOTIDE SEQUENCE [LARGE SCALE GENOMIC DNA]</scope>
    <source>
        <strain evidence="3">cv. AG2017</strain>
        <tissue evidence="2">Leaf</tissue>
    </source>
</reference>
<dbReference type="EMBL" id="PGOL01002399">
    <property type="protein sequence ID" value="PKI48379.1"/>
    <property type="molecule type" value="Genomic_DNA"/>
</dbReference>
<organism evidence="2 3">
    <name type="scientific">Punica granatum</name>
    <name type="common">Pomegranate</name>
    <dbReference type="NCBI Taxonomy" id="22663"/>
    <lineage>
        <taxon>Eukaryota</taxon>
        <taxon>Viridiplantae</taxon>
        <taxon>Streptophyta</taxon>
        <taxon>Embryophyta</taxon>
        <taxon>Tracheophyta</taxon>
        <taxon>Spermatophyta</taxon>
        <taxon>Magnoliopsida</taxon>
        <taxon>eudicotyledons</taxon>
        <taxon>Gunneridae</taxon>
        <taxon>Pentapetalae</taxon>
        <taxon>rosids</taxon>
        <taxon>malvids</taxon>
        <taxon>Myrtales</taxon>
        <taxon>Lythraceae</taxon>
        <taxon>Punica</taxon>
    </lineage>
</organism>
<keyword evidence="3" id="KW-1185">Reference proteome</keyword>
<dbReference type="Proteomes" id="UP000233551">
    <property type="component" value="Unassembled WGS sequence"/>
</dbReference>
<evidence type="ECO:0000313" key="3">
    <source>
        <dbReference type="Proteomes" id="UP000233551"/>
    </source>
</evidence>
<sequence length="102" mass="11151">MVKSSTHISLIALLLSSKPHREALLNVHTATQIPMETAPNKIEETVGSIFSNYISFSDDELPSEGHKHSHALTIVCKVQQVHGGPGDDQQQLDAQHVPHIDP</sequence>
<gene>
    <name evidence="2" type="ORF">CRG98_031232</name>
</gene>
<feature type="region of interest" description="Disordered" evidence="1">
    <location>
        <begin position="82"/>
        <end position="102"/>
    </location>
</feature>
<evidence type="ECO:0000256" key="1">
    <source>
        <dbReference type="SAM" id="MobiDB-lite"/>
    </source>
</evidence>
<comment type="caution">
    <text evidence="2">The sequence shown here is derived from an EMBL/GenBank/DDBJ whole genome shotgun (WGS) entry which is preliminary data.</text>
</comment>
<protein>
    <submittedName>
        <fullName evidence="2">Uncharacterized protein</fullName>
    </submittedName>
</protein>